<dbReference type="PROSITE" id="PS51257">
    <property type="entry name" value="PROKAR_LIPOPROTEIN"/>
    <property type="match status" value="1"/>
</dbReference>
<gene>
    <name evidence="3" type="ORF">MiSe_22080</name>
</gene>
<evidence type="ECO:0008006" key="5">
    <source>
        <dbReference type="Google" id="ProtNLM"/>
    </source>
</evidence>
<accession>A0AAV3X9R1</accession>
<evidence type="ECO:0000313" key="4">
    <source>
        <dbReference type="Proteomes" id="UP001050975"/>
    </source>
</evidence>
<feature type="chain" id="PRO_5043819870" description="Lipoprotein SmpA/OmlA domain-containing protein" evidence="2">
    <location>
        <begin position="22"/>
        <end position="107"/>
    </location>
</feature>
<dbReference type="AlphaFoldDB" id="A0AAV3X9R1"/>
<dbReference type="Gene3D" id="3.30.1450.10">
    <property type="match status" value="1"/>
</dbReference>
<feature type="signal peptide" evidence="2">
    <location>
        <begin position="1"/>
        <end position="21"/>
    </location>
</feature>
<evidence type="ECO:0000256" key="2">
    <source>
        <dbReference type="SAM" id="SignalP"/>
    </source>
</evidence>
<dbReference type="InterPro" id="IPR037873">
    <property type="entry name" value="BamE-like"/>
</dbReference>
<evidence type="ECO:0000256" key="1">
    <source>
        <dbReference type="ARBA" id="ARBA00022729"/>
    </source>
</evidence>
<keyword evidence="1 2" id="KW-0732">Signal</keyword>
<dbReference type="EMBL" id="BLAY01000028">
    <property type="protein sequence ID" value="GET37455.1"/>
    <property type="molecule type" value="Genomic_DNA"/>
</dbReference>
<comment type="caution">
    <text evidence="3">The sequence shown here is derived from an EMBL/GenBank/DDBJ whole genome shotgun (WGS) entry which is preliminary data.</text>
</comment>
<keyword evidence="4" id="KW-1185">Reference proteome</keyword>
<organism evidence="3 4">
    <name type="scientific">Microseira wollei NIES-4236</name>
    <dbReference type="NCBI Taxonomy" id="2530354"/>
    <lineage>
        <taxon>Bacteria</taxon>
        <taxon>Bacillati</taxon>
        <taxon>Cyanobacteriota</taxon>
        <taxon>Cyanophyceae</taxon>
        <taxon>Oscillatoriophycideae</taxon>
        <taxon>Aerosakkonematales</taxon>
        <taxon>Aerosakkonemataceae</taxon>
        <taxon>Microseira</taxon>
    </lineage>
</organism>
<reference evidence="3" key="1">
    <citation type="submission" date="2019-10" db="EMBL/GenBank/DDBJ databases">
        <title>Draft genome sequece of Microseira wollei NIES-4236.</title>
        <authorList>
            <person name="Yamaguchi H."/>
            <person name="Suzuki S."/>
            <person name="Kawachi M."/>
        </authorList>
    </citation>
    <scope>NUCLEOTIDE SEQUENCE</scope>
    <source>
        <strain evidence="3">NIES-4236</strain>
    </source>
</reference>
<dbReference type="Proteomes" id="UP001050975">
    <property type="component" value="Unassembled WGS sequence"/>
</dbReference>
<evidence type="ECO:0000313" key="3">
    <source>
        <dbReference type="EMBL" id="GET37455.1"/>
    </source>
</evidence>
<protein>
    <recommendedName>
        <fullName evidence="5">Lipoprotein SmpA/OmlA domain-containing protein</fullName>
    </recommendedName>
</protein>
<dbReference type="RefSeq" id="WP_226578948.1">
    <property type="nucleotide sequence ID" value="NZ_BLAY01000028.1"/>
</dbReference>
<sequence length="107" mass="11562">MLKPFTNKIVPLIILPLIVSACTLNSPSVTKAKYDQVKTGMTVSEIEKIIGKPGESSGEISFTIPGVPNLPSGNKQAIYQWKNPDGSAMTGVFVDDKLVFKVQVNLK</sequence>
<name>A0AAV3X9R1_9CYAN</name>
<proteinExistence type="predicted"/>